<proteinExistence type="predicted"/>
<protein>
    <submittedName>
        <fullName evidence="1">Uncharacterized protein</fullName>
    </submittedName>
</protein>
<dbReference type="AlphaFoldDB" id="A0AAN5D5U4"/>
<gene>
    <name evidence="1" type="ORF">PMAYCL1PPCAC_27154</name>
</gene>
<sequence length="62" mass="7180">WRRSQRFYPVCGGRWNQILLSAAALVKDALSDALASFTPILRKDLMDDLNGFCWRRLVSEDH</sequence>
<feature type="non-terminal residue" evidence="1">
    <location>
        <position position="1"/>
    </location>
</feature>
<organism evidence="1 2">
    <name type="scientific">Pristionchus mayeri</name>
    <dbReference type="NCBI Taxonomy" id="1317129"/>
    <lineage>
        <taxon>Eukaryota</taxon>
        <taxon>Metazoa</taxon>
        <taxon>Ecdysozoa</taxon>
        <taxon>Nematoda</taxon>
        <taxon>Chromadorea</taxon>
        <taxon>Rhabditida</taxon>
        <taxon>Rhabditina</taxon>
        <taxon>Diplogasteromorpha</taxon>
        <taxon>Diplogasteroidea</taxon>
        <taxon>Neodiplogasteridae</taxon>
        <taxon>Pristionchus</taxon>
    </lineage>
</organism>
<evidence type="ECO:0000313" key="1">
    <source>
        <dbReference type="EMBL" id="GMR56959.1"/>
    </source>
</evidence>
<name>A0AAN5D5U4_9BILA</name>
<dbReference type="EMBL" id="BTRK01000006">
    <property type="protein sequence ID" value="GMR56959.1"/>
    <property type="molecule type" value="Genomic_DNA"/>
</dbReference>
<dbReference type="Proteomes" id="UP001328107">
    <property type="component" value="Unassembled WGS sequence"/>
</dbReference>
<reference evidence="2" key="1">
    <citation type="submission" date="2022-10" db="EMBL/GenBank/DDBJ databases">
        <title>Genome assembly of Pristionchus species.</title>
        <authorList>
            <person name="Yoshida K."/>
            <person name="Sommer R.J."/>
        </authorList>
    </citation>
    <scope>NUCLEOTIDE SEQUENCE [LARGE SCALE GENOMIC DNA]</scope>
    <source>
        <strain evidence="2">RS5460</strain>
    </source>
</reference>
<keyword evidence="2" id="KW-1185">Reference proteome</keyword>
<comment type="caution">
    <text evidence="1">The sequence shown here is derived from an EMBL/GenBank/DDBJ whole genome shotgun (WGS) entry which is preliminary data.</text>
</comment>
<accession>A0AAN5D5U4</accession>
<evidence type="ECO:0000313" key="2">
    <source>
        <dbReference type="Proteomes" id="UP001328107"/>
    </source>
</evidence>